<comment type="caution">
    <text evidence="2">The sequence shown here is derived from an EMBL/GenBank/DDBJ whole genome shotgun (WGS) entry which is preliminary data.</text>
</comment>
<dbReference type="InterPro" id="IPR046228">
    <property type="entry name" value="DUF6261"/>
</dbReference>
<dbReference type="AlphaFoldDB" id="A0AAD2TR99"/>
<feature type="compositionally biased region" description="Low complexity" evidence="1">
    <location>
        <begin position="254"/>
        <end position="263"/>
    </location>
</feature>
<feature type="region of interest" description="Disordered" evidence="1">
    <location>
        <begin position="246"/>
        <end position="279"/>
    </location>
</feature>
<dbReference type="Pfam" id="PF19775">
    <property type="entry name" value="DUF6261"/>
    <property type="match status" value="1"/>
</dbReference>
<gene>
    <name evidence="2" type="ORF">HMPREF1059_01282</name>
</gene>
<reference evidence="2 3" key="1">
    <citation type="submission" date="2012-02" db="EMBL/GenBank/DDBJ databases">
        <title>The Genome Sequence of Parabacteroides distasonis CL09T03C24.</title>
        <authorList>
            <consortium name="The Broad Institute Genome Sequencing Platform"/>
            <person name="Earl A."/>
            <person name="Ward D."/>
            <person name="Feldgarden M."/>
            <person name="Gevers D."/>
            <person name="Zitomersky N.L."/>
            <person name="Coyne M.J."/>
            <person name="Comstock L.E."/>
            <person name="Young S.K."/>
            <person name="Zeng Q."/>
            <person name="Gargeya S."/>
            <person name="Fitzgerald M."/>
            <person name="Haas B."/>
            <person name="Abouelleil A."/>
            <person name="Alvarado L."/>
            <person name="Arachchi H.M."/>
            <person name="Berlin A."/>
            <person name="Chapman S.B."/>
            <person name="Gearin G."/>
            <person name="Goldberg J."/>
            <person name="Griggs A."/>
            <person name="Gujja S."/>
            <person name="Hansen M."/>
            <person name="Heiman D."/>
            <person name="Howarth C."/>
            <person name="Larimer J."/>
            <person name="Lui A."/>
            <person name="MacDonald P.J.P."/>
            <person name="McCowen C."/>
            <person name="Montmayeur A."/>
            <person name="Murphy C."/>
            <person name="Neiman D."/>
            <person name="Pearson M."/>
            <person name="Priest M."/>
            <person name="Roberts A."/>
            <person name="Saif S."/>
            <person name="Shea T."/>
            <person name="Sisk P."/>
            <person name="Stolte C."/>
            <person name="Sykes S."/>
            <person name="Wortman J."/>
            <person name="Nusbaum C."/>
            <person name="Birren B."/>
        </authorList>
    </citation>
    <scope>NUCLEOTIDE SEQUENCE [LARGE SCALE GENOMIC DNA]</scope>
    <source>
        <strain evidence="2 3">CL09T03C24</strain>
    </source>
</reference>
<evidence type="ECO:0000313" key="3">
    <source>
        <dbReference type="Proteomes" id="UP000006262"/>
    </source>
</evidence>
<evidence type="ECO:0000256" key="1">
    <source>
        <dbReference type="SAM" id="MobiDB-lite"/>
    </source>
</evidence>
<protein>
    <submittedName>
        <fullName evidence="2">Uncharacterized protein</fullName>
    </submittedName>
</protein>
<dbReference type="Proteomes" id="UP000006262">
    <property type="component" value="Unassembled WGS sequence"/>
</dbReference>
<dbReference type="RefSeq" id="WP_005864074.1">
    <property type="nucleotide sequence ID" value="NZ_JH976486.1"/>
</dbReference>
<dbReference type="EMBL" id="AGZN01000012">
    <property type="protein sequence ID" value="EKN29681.1"/>
    <property type="molecule type" value="Genomic_DNA"/>
</dbReference>
<name>A0AAD2TR99_PARDI</name>
<proteinExistence type="predicted"/>
<accession>A0AAD2TR99</accession>
<organism evidence="2 3">
    <name type="scientific">Parabacteroides distasonis CL09T03C24</name>
    <dbReference type="NCBI Taxonomy" id="999417"/>
    <lineage>
        <taxon>Bacteria</taxon>
        <taxon>Pseudomonadati</taxon>
        <taxon>Bacteroidota</taxon>
        <taxon>Bacteroidia</taxon>
        <taxon>Bacteroidales</taxon>
        <taxon>Tannerellaceae</taxon>
        <taxon>Parabacteroides</taxon>
    </lineage>
</organism>
<evidence type="ECO:0000313" key="2">
    <source>
        <dbReference type="EMBL" id="EKN29681.1"/>
    </source>
</evidence>
<sequence length="279" mass="30359">MGTFTLIPPMSLGNLNKAEKLSLLKRYMKLMPSGSDSESPDEISLLADSGVPVLNISAGQVTRMNGIIDELTELTMQASSSEETPEMQQVEADRDTAGNYIVRRVLDYAKLPLAAERTAAQRMEPALRGYRDFANLPTAQETEVINGLLIDLAKPEFADSVVTLQLAPYIAELRRLNDRYAELAALRDKSRSVRTENVTSKELSSEAQDLLDDMCALANASSLLQPSEEARVFVRDATHLFAQVRTAYKQRSKGTPSGPAEPGTPEPGGGGDSESPDEI</sequence>